<dbReference type="SUPFAM" id="SSF52540">
    <property type="entry name" value="P-loop containing nucleoside triphosphate hydrolases"/>
    <property type="match status" value="1"/>
</dbReference>
<evidence type="ECO:0000256" key="4">
    <source>
        <dbReference type="ARBA" id="ARBA00022705"/>
    </source>
</evidence>
<dbReference type="Gene3D" id="1.10.8.60">
    <property type="match status" value="1"/>
</dbReference>
<keyword evidence="2" id="KW-0808">Transferase</keyword>
<dbReference type="SUPFAM" id="SSF48019">
    <property type="entry name" value="post-AAA+ oligomerization domain-like"/>
    <property type="match status" value="1"/>
</dbReference>
<dbReference type="GO" id="GO:0003887">
    <property type="term" value="F:DNA-directed DNA polymerase activity"/>
    <property type="evidence" value="ECO:0007669"/>
    <property type="project" value="UniProtKB-KW"/>
</dbReference>
<keyword evidence="5" id="KW-0239">DNA-directed DNA polymerase</keyword>
<keyword evidence="9" id="KW-1185">Reference proteome</keyword>
<dbReference type="PANTHER" id="PTHR34388:SF1">
    <property type="entry name" value="DNA POLYMERASE III SUBUNIT DELTA"/>
    <property type="match status" value="1"/>
</dbReference>
<dbReference type="GO" id="GO:0006261">
    <property type="term" value="P:DNA-templated DNA replication"/>
    <property type="evidence" value="ECO:0007669"/>
    <property type="project" value="TreeGrafter"/>
</dbReference>
<organism evidence="8 9">
    <name type="scientific">Methylobacterium radiodurans</name>
    <dbReference type="NCBI Taxonomy" id="2202828"/>
    <lineage>
        <taxon>Bacteria</taxon>
        <taxon>Pseudomonadati</taxon>
        <taxon>Pseudomonadota</taxon>
        <taxon>Alphaproteobacteria</taxon>
        <taxon>Hyphomicrobiales</taxon>
        <taxon>Methylobacteriaceae</taxon>
        <taxon>Methylobacterium</taxon>
    </lineage>
</organism>
<dbReference type="Gene3D" id="1.20.272.10">
    <property type="match status" value="1"/>
</dbReference>
<name>A0A2U8VNH5_9HYPH</name>
<gene>
    <name evidence="8" type="primary">holA</name>
    <name evidence="8" type="ORF">DK427_03615</name>
</gene>
<dbReference type="EC" id="2.7.7.7" evidence="1"/>
<dbReference type="Gene3D" id="3.40.50.300">
    <property type="entry name" value="P-loop containing nucleotide triphosphate hydrolases"/>
    <property type="match status" value="1"/>
</dbReference>
<evidence type="ECO:0000256" key="6">
    <source>
        <dbReference type="ARBA" id="ARBA00034754"/>
    </source>
</evidence>
<evidence type="ECO:0000256" key="7">
    <source>
        <dbReference type="ARBA" id="ARBA00049244"/>
    </source>
</evidence>
<dbReference type="RefSeq" id="WP_109950074.1">
    <property type="nucleotide sequence ID" value="NZ_CP029551.1"/>
</dbReference>
<dbReference type="NCBIfam" id="TIGR01128">
    <property type="entry name" value="holA"/>
    <property type="match status" value="1"/>
</dbReference>
<dbReference type="GO" id="GO:0003677">
    <property type="term" value="F:DNA binding"/>
    <property type="evidence" value="ECO:0007669"/>
    <property type="project" value="InterPro"/>
</dbReference>
<sequence length="344" mass="37011">MTAVKAHEAEALIRRGPDPRLPVILVYGPDTGLVVERAKRLAESFVTDPNDPFALVKIDGDALASDPGRLVDEAGTVGLFGDKRTIWVRPGSRNYAPAVEAVLKAEVADTRIVVEAGDLAKSAPLRTLCERSPKALAIPCYPDDERALADLIDRTLQERGLRIAREAREVLSQSLGGDRRASLAEIEKLALYAAGQGSVELDDVEAIVSDVGASVLNTLIDAAFVGRAGEVEREYRRFRHEGLDPSMMLGSALRHALALLASRLEGPDKSPSLLVASWRGLHFKRKAAVEAQLGRWSPAALRQAVQILQEAVLACRRADAELAHAHASAALLRIAAEAARRRGG</sequence>
<keyword evidence="4" id="KW-0235">DNA replication</keyword>
<evidence type="ECO:0000256" key="3">
    <source>
        <dbReference type="ARBA" id="ARBA00022695"/>
    </source>
</evidence>
<comment type="catalytic activity">
    <reaction evidence="7">
        <text>DNA(n) + a 2'-deoxyribonucleoside 5'-triphosphate = DNA(n+1) + diphosphate</text>
        <dbReference type="Rhea" id="RHEA:22508"/>
        <dbReference type="Rhea" id="RHEA-COMP:17339"/>
        <dbReference type="Rhea" id="RHEA-COMP:17340"/>
        <dbReference type="ChEBI" id="CHEBI:33019"/>
        <dbReference type="ChEBI" id="CHEBI:61560"/>
        <dbReference type="ChEBI" id="CHEBI:173112"/>
        <dbReference type="EC" id="2.7.7.7"/>
    </reaction>
</comment>
<evidence type="ECO:0000256" key="2">
    <source>
        <dbReference type="ARBA" id="ARBA00022679"/>
    </source>
</evidence>
<dbReference type="InterPro" id="IPR005790">
    <property type="entry name" value="DNA_polIII_delta"/>
</dbReference>
<dbReference type="PANTHER" id="PTHR34388">
    <property type="entry name" value="DNA POLYMERASE III SUBUNIT DELTA"/>
    <property type="match status" value="1"/>
</dbReference>
<dbReference type="AlphaFoldDB" id="A0A2U8VNH5"/>
<reference evidence="8 9" key="1">
    <citation type="submission" date="2018-05" db="EMBL/GenBank/DDBJ databases">
        <title>Complete Genome Sequence of Methylobacterium sp. 17Sr1-43.</title>
        <authorList>
            <person name="Srinivasan S."/>
        </authorList>
    </citation>
    <scope>NUCLEOTIDE SEQUENCE [LARGE SCALE GENOMIC DNA]</scope>
    <source>
        <strain evidence="8 9">17Sr1-43</strain>
    </source>
</reference>
<dbReference type="InterPro" id="IPR027417">
    <property type="entry name" value="P-loop_NTPase"/>
</dbReference>
<evidence type="ECO:0000313" key="9">
    <source>
        <dbReference type="Proteomes" id="UP000246058"/>
    </source>
</evidence>
<evidence type="ECO:0000256" key="1">
    <source>
        <dbReference type="ARBA" id="ARBA00012417"/>
    </source>
</evidence>
<evidence type="ECO:0000313" key="8">
    <source>
        <dbReference type="EMBL" id="AWN34942.1"/>
    </source>
</evidence>
<dbReference type="GO" id="GO:0009360">
    <property type="term" value="C:DNA polymerase III complex"/>
    <property type="evidence" value="ECO:0007669"/>
    <property type="project" value="TreeGrafter"/>
</dbReference>
<dbReference type="KEGG" id="meti:DK427_03615"/>
<dbReference type="OrthoDB" id="9804983at2"/>
<evidence type="ECO:0000256" key="5">
    <source>
        <dbReference type="ARBA" id="ARBA00022932"/>
    </source>
</evidence>
<dbReference type="Proteomes" id="UP000246058">
    <property type="component" value="Chromosome"/>
</dbReference>
<accession>A0A2U8VNH5</accession>
<keyword evidence="3" id="KW-0548">Nucleotidyltransferase</keyword>
<proteinExistence type="inferred from homology"/>
<comment type="similarity">
    <text evidence="6">Belongs to the DNA polymerase HolA subunit family.</text>
</comment>
<dbReference type="EMBL" id="CP029551">
    <property type="protein sequence ID" value="AWN34942.1"/>
    <property type="molecule type" value="Genomic_DNA"/>
</dbReference>
<protein>
    <recommendedName>
        <fullName evidence="1">DNA-directed DNA polymerase</fullName>
        <ecNumber evidence="1">2.7.7.7</ecNumber>
    </recommendedName>
</protein>
<dbReference type="InterPro" id="IPR008921">
    <property type="entry name" value="DNA_pol3_clamp-load_cplx_C"/>
</dbReference>